<comment type="caution">
    <text evidence="2">The sequence shown here is derived from an EMBL/GenBank/DDBJ whole genome shotgun (WGS) entry which is preliminary data.</text>
</comment>
<evidence type="ECO:0000313" key="2">
    <source>
        <dbReference type="EMBL" id="RYC79538.1"/>
    </source>
</evidence>
<dbReference type="Proteomes" id="UP000290540">
    <property type="component" value="Unassembled WGS sequence"/>
</dbReference>
<organism evidence="2 3">
    <name type="scientific">Fusarium oxysporum f. sp. narcissi</name>
    <dbReference type="NCBI Taxonomy" id="451672"/>
    <lineage>
        <taxon>Eukaryota</taxon>
        <taxon>Fungi</taxon>
        <taxon>Dikarya</taxon>
        <taxon>Ascomycota</taxon>
        <taxon>Pezizomycotina</taxon>
        <taxon>Sordariomycetes</taxon>
        <taxon>Hypocreomycetidae</taxon>
        <taxon>Hypocreales</taxon>
        <taxon>Nectriaceae</taxon>
        <taxon>Fusarium</taxon>
        <taxon>Fusarium oxysporum species complex</taxon>
    </lineage>
</organism>
<dbReference type="EMBL" id="MQTW01000604">
    <property type="protein sequence ID" value="RYC79538.1"/>
    <property type="molecule type" value="Genomic_DNA"/>
</dbReference>
<dbReference type="AlphaFoldDB" id="A0A4Q2V4K8"/>
<feature type="domain" description="Azaphilone pigments biosynthesis cluster protein L N-terminal" evidence="1">
    <location>
        <begin position="1"/>
        <end position="202"/>
    </location>
</feature>
<dbReference type="InterPro" id="IPR011990">
    <property type="entry name" value="TPR-like_helical_dom_sf"/>
</dbReference>
<evidence type="ECO:0000259" key="1">
    <source>
        <dbReference type="Pfam" id="PF17111"/>
    </source>
</evidence>
<name>A0A4Q2V4K8_FUSOX</name>
<gene>
    <name evidence="2" type="ORF">BFJ63_vAg17574</name>
</gene>
<dbReference type="Gene3D" id="1.25.40.10">
    <property type="entry name" value="Tetratricopeptide repeat domain"/>
    <property type="match status" value="1"/>
</dbReference>
<reference evidence="2 3" key="1">
    <citation type="submission" date="2016-12" db="EMBL/GenBank/DDBJ databases">
        <title>Draft genome sequence of Fusarium oxysporum causing rot on Narcissus.</title>
        <authorList>
            <person name="Armitage A.D."/>
            <person name="Taylor A."/>
            <person name="Clarkson J.P."/>
            <person name="Harrison R.J."/>
            <person name="Jackson A.C."/>
        </authorList>
    </citation>
    <scope>NUCLEOTIDE SEQUENCE [LARGE SCALE GENOMIC DNA]</scope>
    <source>
        <strain evidence="2 3">N139</strain>
    </source>
</reference>
<evidence type="ECO:0000313" key="3">
    <source>
        <dbReference type="Proteomes" id="UP000290540"/>
    </source>
</evidence>
<dbReference type="InterPro" id="IPR031348">
    <property type="entry name" value="PigL_N"/>
</dbReference>
<proteinExistence type="predicted"/>
<sequence length="459" mass="51194">MDPVSIAAGAAGLAVSCATIVKTLYGWIDDTVDIDENVSSLCTEVTTLSRVLNSISNRSVQVPRVAIAEIDPDNGLWGSLRATLDDVKRTFEKLDQLLAELEKSSCFFSRGFLRRPSKQIRFSLRSKEITIYKDRIKSYNTAMTSALQMLNICLLIQSNSSQDSVFNLLSGLKSQLRRVESTLQTRSSSSSGESNAEDNRISRNLRHFVQIAENFHSSASTIVGTQSTVWEGSILGEPLTQAQTSRIEEWIPPPLSEENSTRQNVIADEISLSDAISGDVEVFPSDSGSDIDKDLAKRLEGLAIQNQKSGDHTKAERFYRSAIDRGEASHRSSHDVTNMRLQLAYVYMRQEKWKEVEEILTPIAFERRVNDILVYHSMHAIAMIHLRNSKLEAADRCCKRALWGKRKVLGKESASCWDTLALLASICAAKNDVAEAEAHRSFIPPTYQVVTDNRRFGLS</sequence>
<dbReference type="SUPFAM" id="SSF48452">
    <property type="entry name" value="TPR-like"/>
    <property type="match status" value="1"/>
</dbReference>
<protein>
    <recommendedName>
        <fullName evidence="1">Azaphilone pigments biosynthesis cluster protein L N-terminal domain-containing protein</fullName>
    </recommendedName>
</protein>
<accession>A0A4Q2V4K8</accession>
<dbReference type="Pfam" id="PF17111">
    <property type="entry name" value="PigL_N"/>
    <property type="match status" value="1"/>
</dbReference>